<dbReference type="OrthoDB" id="5190473at2"/>
<name>A0A0A0BQX9_9CELL</name>
<gene>
    <name evidence="1" type="ORF">N868_16825</name>
</gene>
<dbReference type="Proteomes" id="UP000029839">
    <property type="component" value="Unassembled WGS sequence"/>
</dbReference>
<accession>A0A0A0BQX9</accession>
<protein>
    <submittedName>
        <fullName evidence="1">Cupin</fullName>
    </submittedName>
</protein>
<organism evidence="1 2">
    <name type="scientific">Cellulomonas carbonis T26</name>
    <dbReference type="NCBI Taxonomy" id="947969"/>
    <lineage>
        <taxon>Bacteria</taxon>
        <taxon>Bacillati</taxon>
        <taxon>Actinomycetota</taxon>
        <taxon>Actinomycetes</taxon>
        <taxon>Micrococcales</taxon>
        <taxon>Cellulomonadaceae</taxon>
        <taxon>Cellulomonas</taxon>
    </lineage>
</organism>
<dbReference type="InterPro" id="IPR014710">
    <property type="entry name" value="RmlC-like_jellyroll"/>
</dbReference>
<proteinExistence type="predicted"/>
<dbReference type="Gene3D" id="2.60.120.10">
    <property type="entry name" value="Jelly Rolls"/>
    <property type="match status" value="1"/>
</dbReference>
<dbReference type="EMBL" id="AXCY01000065">
    <property type="protein sequence ID" value="KGM10047.1"/>
    <property type="molecule type" value="Genomic_DNA"/>
</dbReference>
<sequence length="114" mass="12125">MVDLPRIAEHHLAVARSAANGRSTELVLHDGVLRQAVIALRAGTELAEHNSPPAASIQVLEGAVRVTGQDSPVLVAGTLEVLTHRRHGVVAEEDSVFLLTTVTSVDEDPRGPER</sequence>
<evidence type="ECO:0000313" key="1">
    <source>
        <dbReference type="EMBL" id="KGM10047.1"/>
    </source>
</evidence>
<dbReference type="AlphaFoldDB" id="A0A0A0BQX9"/>
<reference evidence="1 2" key="2">
    <citation type="journal article" date="2015" name="Stand. Genomic Sci.">
        <title>Draft genome sequence of Cellulomonas carbonis T26(T) and comparative analysis of six Cellulomonas genomes.</title>
        <authorList>
            <person name="Zhuang W."/>
            <person name="Zhang S."/>
            <person name="Xia X."/>
            <person name="Wang G."/>
        </authorList>
    </citation>
    <scope>NUCLEOTIDE SEQUENCE [LARGE SCALE GENOMIC DNA]</scope>
    <source>
        <strain evidence="1 2">T26</strain>
    </source>
</reference>
<evidence type="ECO:0000313" key="2">
    <source>
        <dbReference type="Proteomes" id="UP000029839"/>
    </source>
</evidence>
<reference evidence="1 2" key="1">
    <citation type="submission" date="2013-08" db="EMBL/GenBank/DDBJ databases">
        <title>Genome sequencing of Cellulomonas carbonis T26.</title>
        <authorList>
            <person name="Chen F."/>
            <person name="Li Y."/>
            <person name="Wang G."/>
        </authorList>
    </citation>
    <scope>NUCLEOTIDE SEQUENCE [LARGE SCALE GENOMIC DNA]</scope>
    <source>
        <strain evidence="1 2">T26</strain>
    </source>
</reference>
<comment type="caution">
    <text evidence="1">The sequence shown here is derived from an EMBL/GenBank/DDBJ whole genome shotgun (WGS) entry which is preliminary data.</text>
</comment>
<keyword evidence="2" id="KW-1185">Reference proteome</keyword>